<keyword evidence="1" id="KW-0378">Hydrolase</keyword>
<dbReference type="PANTHER" id="PTHR43434">
    <property type="entry name" value="PHOSPHOGLYCOLATE PHOSPHATASE"/>
    <property type="match status" value="1"/>
</dbReference>
<dbReference type="InterPro" id="IPR041492">
    <property type="entry name" value="HAD_2"/>
</dbReference>
<dbReference type="Gene3D" id="1.10.150.240">
    <property type="entry name" value="Putative phosphatase, domain 2"/>
    <property type="match status" value="1"/>
</dbReference>
<comment type="caution">
    <text evidence="1">The sequence shown here is derived from an EMBL/GenBank/DDBJ whole genome shotgun (WGS) entry which is preliminary data.</text>
</comment>
<evidence type="ECO:0000313" key="1">
    <source>
        <dbReference type="EMBL" id="HIV02138.1"/>
    </source>
</evidence>
<dbReference type="GO" id="GO:0005829">
    <property type="term" value="C:cytosol"/>
    <property type="evidence" value="ECO:0007669"/>
    <property type="project" value="TreeGrafter"/>
</dbReference>
<reference evidence="1" key="1">
    <citation type="submission" date="2020-10" db="EMBL/GenBank/DDBJ databases">
        <authorList>
            <person name="Gilroy R."/>
        </authorList>
    </citation>
    <scope>NUCLEOTIDE SEQUENCE</scope>
    <source>
        <strain evidence="1">4920</strain>
    </source>
</reference>
<dbReference type="Proteomes" id="UP000886743">
    <property type="component" value="Unassembled WGS sequence"/>
</dbReference>
<reference evidence="1" key="2">
    <citation type="journal article" date="2021" name="PeerJ">
        <title>Extensive microbial diversity within the chicken gut microbiome revealed by metagenomics and culture.</title>
        <authorList>
            <person name="Gilroy R."/>
            <person name="Ravi A."/>
            <person name="Getino M."/>
            <person name="Pursley I."/>
            <person name="Horton D.L."/>
            <person name="Alikhan N.F."/>
            <person name="Baker D."/>
            <person name="Gharbi K."/>
            <person name="Hall N."/>
            <person name="Watson M."/>
            <person name="Adriaenssens E.M."/>
            <person name="Foster-Nyarko E."/>
            <person name="Jarju S."/>
            <person name="Secka A."/>
            <person name="Antonio M."/>
            <person name="Oren A."/>
            <person name="Chaudhuri R.R."/>
            <person name="La Ragione R."/>
            <person name="Hildebrand F."/>
            <person name="Pallen M.J."/>
        </authorList>
    </citation>
    <scope>NUCLEOTIDE SEQUENCE</scope>
    <source>
        <strain evidence="1">4920</strain>
    </source>
</reference>
<gene>
    <name evidence="1" type="ORF">IAC74_01085</name>
</gene>
<dbReference type="InterPro" id="IPR050155">
    <property type="entry name" value="HAD-like_hydrolase_sf"/>
</dbReference>
<dbReference type="InterPro" id="IPR006439">
    <property type="entry name" value="HAD-SF_hydro_IA"/>
</dbReference>
<dbReference type="SFLD" id="SFLDG01129">
    <property type="entry name" value="C1.5:_HAD__Beta-PGM__Phosphata"/>
    <property type="match status" value="1"/>
</dbReference>
<dbReference type="NCBIfam" id="TIGR01509">
    <property type="entry name" value="HAD-SF-IA-v3"/>
    <property type="match status" value="1"/>
</dbReference>
<dbReference type="Gene3D" id="3.40.50.1000">
    <property type="entry name" value="HAD superfamily/HAD-like"/>
    <property type="match status" value="1"/>
</dbReference>
<dbReference type="InterPro" id="IPR023198">
    <property type="entry name" value="PGP-like_dom2"/>
</dbReference>
<dbReference type="SUPFAM" id="SSF56784">
    <property type="entry name" value="HAD-like"/>
    <property type="match status" value="1"/>
</dbReference>
<dbReference type="NCBIfam" id="TIGR01549">
    <property type="entry name" value="HAD-SF-IA-v1"/>
    <property type="match status" value="1"/>
</dbReference>
<dbReference type="SFLD" id="SFLDG01135">
    <property type="entry name" value="C1.5.6:_HAD__Beta-PGM__Phospha"/>
    <property type="match status" value="1"/>
</dbReference>
<dbReference type="EMBL" id="DVOF01000030">
    <property type="protein sequence ID" value="HIV02138.1"/>
    <property type="molecule type" value="Genomic_DNA"/>
</dbReference>
<accession>A0A9D1SYX1</accession>
<organism evidence="1 2">
    <name type="scientific">Candidatus Aphodoplasma excrementigallinarum</name>
    <dbReference type="NCBI Taxonomy" id="2840673"/>
    <lineage>
        <taxon>Bacteria</taxon>
        <taxon>Bacillati</taxon>
        <taxon>Bacillota</taxon>
        <taxon>Clostridia</taxon>
        <taxon>Eubacteriales</taxon>
        <taxon>Candidatus Aphodoplasma</taxon>
    </lineage>
</organism>
<dbReference type="FunFam" id="3.40.50.1000:FF:000022">
    <property type="entry name" value="Phosphoglycolate phosphatase"/>
    <property type="match status" value="1"/>
</dbReference>
<proteinExistence type="predicted"/>
<sequence length="216" mass="23791">MFKGCMFDLDGTLLNTIHTISHYGNQALRRFGLPEIETETYKRLVGEGAGVLVQRMLKENGVRDDALFSRVYEYYVSTYDADPYVLTEIYPGIPELLGALRARGMALSVLSNKPHAATVKVIQQFFPAGTFQYVYGAREGVPKKPDPAMANYLLKEMGLSPSDCLYVGDTSTDMQTGKAAGIFTIGVLWGFRGREELEHNGAGFIAQSPSDILSCL</sequence>
<dbReference type="SFLD" id="SFLDS00003">
    <property type="entry name" value="Haloacid_Dehalogenase"/>
    <property type="match status" value="1"/>
</dbReference>
<name>A0A9D1SYX1_9FIRM</name>
<dbReference type="AlphaFoldDB" id="A0A9D1SYX1"/>
<dbReference type="GO" id="GO:0006281">
    <property type="term" value="P:DNA repair"/>
    <property type="evidence" value="ECO:0007669"/>
    <property type="project" value="TreeGrafter"/>
</dbReference>
<protein>
    <submittedName>
        <fullName evidence="1">HAD family hydrolase</fullName>
    </submittedName>
</protein>
<dbReference type="InterPro" id="IPR036412">
    <property type="entry name" value="HAD-like_sf"/>
</dbReference>
<evidence type="ECO:0000313" key="2">
    <source>
        <dbReference type="Proteomes" id="UP000886743"/>
    </source>
</evidence>
<dbReference type="PANTHER" id="PTHR43434:SF1">
    <property type="entry name" value="PHOSPHOGLYCOLATE PHOSPHATASE"/>
    <property type="match status" value="1"/>
</dbReference>
<dbReference type="GO" id="GO:0008967">
    <property type="term" value="F:phosphoglycolate phosphatase activity"/>
    <property type="evidence" value="ECO:0007669"/>
    <property type="project" value="TreeGrafter"/>
</dbReference>
<dbReference type="InterPro" id="IPR023214">
    <property type="entry name" value="HAD_sf"/>
</dbReference>
<dbReference type="Pfam" id="PF13419">
    <property type="entry name" value="HAD_2"/>
    <property type="match status" value="1"/>
</dbReference>
<dbReference type="PRINTS" id="PR00413">
    <property type="entry name" value="HADHALOGNASE"/>
</dbReference>